<dbReference type="RefSeq" id="XP_034250880.1">
    <property type="nucleotide sequence ID" value="XM_034394989.1"/>
</dbReference>
<proteinExistence type="predicted"/>
<keyword evidence="1 2" id="KW-0193">Cuticle</keyword>
<dbReference type="PROSITE" id="PS51155">
    <property type="entry name" value="CHIT_BIND_RR_2"/>
    <property type="match status" value="1"/>
</dbReference>
<dbReference type="OrthoDB" id="6379191at2759"/>
<reference evidence="5" key="1">
    <citation type="submission" date="2025-08" db="UniProtKB">
        <authorList>
            <consortium name="RefSeq"/>
        </authorList>
    </citation>
    <scope>IDENTIFICATION</scope>
    <source>
        <tissue evidence="5">Total insect</tissue>
    </source>
</reference>
<organism evidence="5">
    <name type="scientific">Thrips palmi</name>
    <name type="common">Melon thrips</name>
    <dbReference type="NCBI Taxonomy" id="161013"/>
    <lineage>
        <taxon>Eukaryota</taxon>
        <taxon>Metazoa</taxon>
        <taxon>Ecdysozoa</taxon>
        <taxon>Arthropoda</taxon>
        <taxon>Hexapoda</taxon>
        <taxon>Insecta</taxon>
        <taxon>Pterygota</taxon>
        <taxon>Neoptera</taxon>
        <taxon>Paraneoptera</taxon>
        <taxon>Thysanoptera</taxon>
        <taxon>Terebrantia</taxon>
        <taxon>Thripoidea</taxon>
        <taxon>Thripidae</taxon>
        <taxon>Thrips</taxon>
    </lineage>
</organism>
<dbReference type="KEGG" id="tpal:117651181"/>
<evidence type="ECO:0000256" key="1">
    <source>
        <dbReference type="ARBA" id="ARBA00022460"/>
    </source>
</evidence>
<evidence type="ECO:0000313" key="4">
    <source>
        <dbReference type="Proteomes" id="UP000515158"/>
    </source>
</evidence>
<dbReference type="PANTHER" id="PTHR10380">
    <property type="entry name" value="CUTICLE PROTEIN"/>
    <property type="match status" value="1"/>
</dbReference>
<name>A0A6P9A0D1_THRPL</name>
<feature type="region of interest" description="Disordered" evidence="3">
    <location>
        <begin position="122"/>
        <end position="142"/>
    </location>
</feature>
<gene>
    <name evidence="5" type="primary">LOC117651181</name>
</gene>
<dbReference type="Proteomes" id="UP000515158">
    <property type="component" value="Unplaced"/>
</dbReference>
<dbReference type="InParanoid" id="A0A6P9A0D1"/>
<dbReference type="AlphaFoldDB" id="A0A6P9A0D1"/>
<dbReference type="GeneID" id="117651181"/>
<keyword evidence="4" id="KW-1185">Reference proteome</keyword>
<dbReference type="PANTHER" id="PTHR10380:SF173">
    <property type="entry name" value="CUTICULAR PROTEIN 47EF, ISOFORM C-RELATED"/>
    <property type="match status" value="1"/>
</dbReference>
<dbReference type="GO" id="GO:0062129">
    <property type="term" value="C:chitin-based extracellular matrix"/>
    <property type="evidence" value="ECO:0007669"/>
    <property type="project" value="TreeGrafter"/>
</dbReference>
<evidence type="ECO:0000313" key="5">
    <source>
        <dbReference type="RefSeq" id="XP_034250880.1"/>
    </source>
</evidence>
<dbReference type="InterPro" id="IPR000618">
    <property type="entry name" value="Insect_cuticle"/>
</dbReference>
<evidence type="ECO:0000256" key="2">
    <source>
        <dbReference type="PROSITE-ProRule" id="PRU00497"/>
    </source>
</evidence>
<protein>
    <submittedName>
        <fullName evidence="5">Endocuticle structural glycoprotein SgAbd-9-like</fullName>
    </submittedName>
</protein>
<evidence type="ECO:0000256" key="3">
    <source>
        <dbReference type="SAM" id="MobiDB-lite"/>
    </source>
</evidence>
<dbReference type="GO" id="GO:0008010">
    <property type="term" value="F:structural constituent of chitin-based larval cuticle"/>
    <property type="evidence" value="ECO:0007669"/>
    <property type="project" value="TreeGrafter"/>
</dbReference>
<accession>A0A6P9A0D1</accession>
<dbReference type="Pfam" id="PF00379">
    <property type="entry name" value="Chitin_bind_4"/>
    <property type="match status" value="1"/>
</dbReference>
<sequence>MAPAPFTASVPGPGGSLGGPAPAFVPILQQHFEQAPDGQYRWSYAAADGTAQEAVGELTASRAIAVQGSYSYPSPEGQVQVKYVADEYGFQPTGAHIHPAILEAVRRQVEQARAEPPNLYNDAGFPAGQGGQQGLAVGPPLPLPPPLPNAIAPQALGALASAPSGSALL</sequence>
<dbReference type="InterPro" id="IPR050468">
    <property type="entry name" value="Cuticle_Struct_Prot"/>
</dbReference>